<accession>A0A9Q2ZLQ6</accession>
<feature type="domain" description="Endonuclease/exonuclease/phosphatase" evidence="2">
    <location>
        <begin position="112"/>
        <end position="300"/>
    </location>
</feature>
<name>A0A9Q2ZLQ6_9MICO</name>
<organism evidence="3 4">
    <name type="scientific">Curtobacterium flaccumfaciens pv. flaccumfaciens</name>
    <dbReference type="NCBI Taxonomy" id="138532"/>
    <lineage>
        <taxon>Bacteria</taxon>
        <taxon>Bacillati</taxon>
        <taxon>Actinomycetota</taxon>
        <taxon>Actinomycetes</taxon>
        <taxon>Micrococcales</taxon>
        <taxon>Microbacteriaceae</taxon>
        <taxon>Curtobacterium</taxon>
    </lineage>
</organism>
<dbReference type="SUPFAM" id="SSF56219">
    <property type="entry name" value="DNase I-like"/>
    <property type="match status" value="1"/>
</dbReference>
<keyword evidence="1" id="KW-0472">Membrane</keyword>
<dbReference type="InterPro" id="IPR005135">
    <property type="entry name" value="Endo/exonuclease/phosphatase"/>
</dbReference>
<dbReference type="AlphaFoldDB" id="A0A9Q2ZLQ6"/>
<evidence type="ECO:0000259" key="2">
    <source>
        <dbReference type="Pfam" id="PF03372"/>
    </source>
</evidence>
<dbReference type="Gene3D" id="3.60.10.10">
    <property type="entry name" value="Endonuclease/exonuclease/phosphatase"/>
    <property type="match status" value="1"/>
</dbReference>
<dbReference type="EMBL" id="JAHEWX010000002">
    <property type="protein sequence ID" value="MBT1540739.1"/>
    <property type="molecule type" value="Genomic_DNA"/>
</dbReference>
<reference evidence="3" key="1">
    <citation type="submission" date="2021-05" db="EMBL/GenBank/DDBJ databases">
        <title>Whole genome sequence of Curtobacterium flaccumfaciens pv. flaccumfaciens strain CFBP 3417.</title>
        <authorList>
            <person name="Osdaghi E."/>
            <person name="Taghouti G."/>
            <person name="Portier P."/>
            <person name="Fazliarab A."/>
            <person name="Taghavi S.M."/>
            <person name="Briand M."/>
            <person name="Le-Saux M."/>
            <person name="Jacques M.-A."/>
        </authorList>
    </citation>
    <scope>NUCLEOTIDE SEQUENCE</scope>
    <source>
        <strain evidence="3">CFBP 3417</strain>
    </source>
</reference>
<keyword evidence="3" id="KW-0378">Hydrolase</keyword>
<feature type="transmembrane region" description="Helical" evidence="1">
    <location>
        <begin position="12"/>
        <end position="31"/>
    </location>
</feature>
<proteinExistence type="predicted"/>
<comment type="caution">
    <text evidence="3">The sequence shown here is derived from an EMBL/GenBank/DDBJ whole genome shotgun (WGS) entry which is preliminary data.</text>
</comment>
<evidence type="ECO:0000256" key="1">
    <source>
        <dbReference type="SAM" id="Phobius"/>
    </source>
</evidence>
<protein>
    <submittedName>
        <fullName evidence="3">Endonuclease/exonuclease/phosphatase family protein</fullName>
    </submittedName>
</protein>
<dbReference type="RefSeq" id="WP_214562156.1">
    <property type="nucleotide sequence ID" value="NZ_JAHEWX010000002.1"/>
</dbReference>
<keyword evidence="1" id="KW-0812">Transmembrane</keyword>
<evidence type="ECO:0000313" key="3">
    <source>
        <dbReference type="EMBL" id="MBT1540739.1"/>
    </source>
</evidence>
<sequence length="330" mass="33698">MSRRAAAVRTTVVVATLLVGVAFVTAPWLGIGRAPVLAAVLPARSLVTVGLAAVGLSLLLVAVVVRRVRLVAASVGVVVLVVAVANTAVLGARGWDVGAVSGAGDSLRVFEWNTNGGLVGPQGVARAALSARADVVVLPDAGDRRAAAAVARSMGEHGRPVRLFMRRRGAQVAVLVRADLASGASMRPGVDPVKTMTVSGPSIPTIVAVHAPQPVLPGGLAGWRTDLRWIGEQCGRGADVIVSGDFNGSVDSFDGGRLGSCRDAASAVHAAALGTWPTWLDPRLAMPIDHTLVGPSAGPSAGVVRSWSVLTAEDHSGARHRPTLTVVTRT</sequence>
<keyword evidence="3" id="KW-0540">Nuclease</keyword>
<dbReference type="GO" id="GO:0004519">
    <property type="term" value="F:endonuclease activity"/>
    <property type="evidence" value="ECO:0007669"/>
    <property type="project" value="UniProtKB-KW"/>
</dbReference>
<dbReference type="InterPro" id="IPR036691">
    <property type="entry name" value="Endo/exonu/phosph_ase_sf"/>
</dbReference>
<feature type="transmembrane region" description="Helical" evidence="1">
    <location>
        <begin position="43"/>
        <end position="63"/>
    </location>
</feature>
<dbReference type="Proteomes" id="UP000709437">
    <property type="component" value="Unassembled WGS sequence"/>
</dbReference>
<gene>
    <name evidence="3" type="ORF">KK103_03115</name>
</gene>
<dbReference type="Pfam" id="PF03372">
    <property type="entry name" value="Exo_endo_phos"/>
    <property type="match status" value="1"/>
</dbReference>
<feature type="transmembrane region" description="Helical" evidence="1">
    <location>
        <begin position="70"/>
        <end position="92"/>
    </location>
</feature>
<keyword evidence="3" id="KW-0255">Endonuclease</keyword>
<keyword evidence="1" id="KW-1133">Transmembrane helix</keyword>
<evidence type="ECO:0000313" key="4">
    <source>
        <dbReference type="Proteomes" id="UP000709437"/>
    </source>
</evidence>